<dbReference type="SUPFAM" id="SSF52540">
    <property type="entry name" value="P-loop containing nucleoside triphosphate hydrolases"/>
    <property type="match status" value="1"/>
</dbReference>
<evidence type="ECO:0000256" key="1">
    <source>
        <dbReference type="ARBA" id="ARBA00012513"/>
    </source>
</evidence>
<dbReference type="eggNOG" id="COG2909">
    <property type="taxonomic scope" value="Bacteria"/>
</dbReference>
<gene>
    <name evidence="10" type="primary">pknK</name>
    <name evidence="10" type="ORF">RHRU231_330110</name>
</gene>
<evidence type="ECO:0000259" key="9">
    <source>
        <dbReference type="PROSITE" id="PS50011"/>
    </source>
</evidence>
<organism evidence="10 11">
    <name type="scientific">Rhodococcus ruber</name>
    <dbReference type="NCBI Taxonomy" id="1830"/>
    <lineage>
        <taxon>Bacteria</taxon>
        <taxon>Bacillati</taxon>
        <taxon>Actinomycetota</taxon>
        <taxon>Actinomycetes</taxon>
        <taxon>Mycobacteriales</taxon>
        <taxon>Nocardiaceae</taxon>
        <taxon>Rhodococcus</taxon>
    </lineage>
</organism>
<reference evidence="10 11" key="1">
    <citation type="journal article" date="2014" name="Genome Announc.">
        <title>Draft Genome Sequence of Propane- and Butane-Oxidizing Actinobacterium Rhodococcus ruber IEGM 231.</title>
        <authorList>
            <person name="Ivshina I.B."/>
            <person name="Kuyukina M.S."/>
            <person name="Krivoruchko A.V."/>
            <person name="Barbe V."/>
            <person name="Fischer C."/>
        </authorList>
    </citation>
    <scope>NUCLEOTIDE SEQUENCE [LARGE SCALE GENOMIC DNA]</scope>
</reference>
<feature type="domain" description="Protein kinase" evidence="9">
    <location>
        <begin position="48"/>
        <end position="304"/>
    </location>
</feature>
<dbReference type="InterPro" id="IPR008271">
    <property type="entry name" value="Ser/Thr_kinase_AS"/>
</dbReference>
<keyword evidence="3 10" id="KW-0808">Transferase</keyword>
<name>A0A098BFX5_9NOCA</name>
<evidence type="ECO:0000313" key="11">
    <source>
        <dbReference type="Proteomes" id="UP000042997"/>
    </source>
</evidence>
<dbReference type="InterPro" id="IPR027417">
    <property type="entry name" value="P-loop_NTPase"/>
</dbReference>
<dbReference type="InterPro" id="IPR011990">
    <property type="entry name" value="TPR-like_helical_dom_sf"/>
</dbReference>
<feature type="region of interest" description="Disordered" evidence="8">
    <location>
        <begin position="319"/>
        <end position="368"/>
    </location>
</feature>
<dbReference type="InterPro" id="IPR011009">
    <property type="entry name" value="Kinase-like_dom_sf"/>
</dbReference>
<evidence type="ECO:0000256" key="4">
    <source>
        <dbReference type="ARBA" id="ARBA00022741"/>
    </source>
</evidence>
<evidence type="ECO:0000256" key="8">
    <source>
        <dbReference type="SAM" id="MobiDB-lite"/>
    </source>
</evidence>
<keyword evidence="5 10" id="KW-0418">Kinase</keyword>
<dbReference type="Pfam" id="PF25873">
    <property type="entry name" value="WHD_MalT"/>
    <property type="match status" value="1"/>
</dbReference>
<dbReference type="PANTHER" id="PTHR43289">
    <property type="entry name" value="MITOGEN-ACTIVATED PROTEIN KINASE KINASE KINASE 20-RELATED"/>
    <property type="match status" value="1"/>
</dbReference>
<feature type="binding site" evidence="7">
    <location>
        <position position="77"/>
    </location>
    <ligand>
        <name>ATP</name>
        <dbReference type="ChEBI" id="CHEBI:30616"/>
    </ligand>
</feature>
<dbReference type="SUPFAM" id="SSF56112">
    <property type="entry name" value="Protein kinase-like (PK-like)"/>
    <property type="match status" value="1"/>
</dbReference>
<dbReference type="SMART" id="SM00220">
    <property type="entry name" value="S_TKc"/>
    <property type="match status" value="1"/>
</dbReference>
<dbReference type="Gene3D" id="3.40.50.300">
    <property type="entry name" value="P-loop containing nucleotide triphosphate hydrolases"/>
    <property type="match status" value="1"/>
</dbReference>
<accession>A0A098BFX5</accession>
<evidence type="ECO:0000256" key="5">
    <source>
        <dbReference type="ARBA" id="ARBA00022777"/>
    </source>
</evidence>
<sequence length="1181" mass="129316">MLEGYERVAAWESPYRTDARVTVAEHDPYATQRDVGVDLAAELADAGFDDAREIGRGGFGVVYRCYETALDRPVAVKVLTSHMDPDNLERFLREQRAMGRLSGHPNIVNVMQVGTTRTGRPYLVMQYHSRDSLDAQLRSTGPVPWPEVLRIGIKLAGALETGHRAGILHRDIKPGNILLTEFGEPQLTDFGIARVSGGFETATGEVTGSPAFTAPEVLSGRAPTPASDVYSLGATLFCVLTGHAAFERRSGERVVAQFVRVTTQPVPDLRERGIPDALSSAIERAMSVDPQTRPASAAEFGEMLREVQADEGLPVDELPVAGELEPGSESGHHPSPSVAERRGTYRSGVRATTPPAPATRFRPPSTPRRLVPRRRLLSILDADQRRKLTAIHSPPGFGKTMLALQWRYVLTEKDVPVAWLNVDHDDNNVVWFLTHLVESIRQVRPSLARELGQVLDEHGDEAERYVLTSLVDEIHEAGERLVVIIDDWHRVTDPATVAAMAFLLDNACHHLQLVVVGRTRSGLPTSRMRVRDELVEIDYEQLRFDVDEARVFLVDLAGLDLDDDEVADLTAATDGWAAALQLAAMSLRGRDDPEELISHLSGRHRAIGEFLAENVLASLPPADVEFLLASSITERICGSLATALTGHERGQALLESIEERDLFLHRIDEDGRWFRYQPLFAEFLRQRLEREHPERIPALHRTASEWFESHAMVGEAVDHALAAGDEDRATDLVEENGRRLLEHGHATTLLGLVAKLPRRAAAGRIHLQLSIAWANILLHRSAPALRALEVVEAAVADSGTDAEEAADIAVEVEVVRGVVDLRCDRMERADDLVEHCLARADTLPPLVIASGLNVATFAAVYRADYDEVVRLQQLAQPYHDLNEGPYNLMHGRALLGLAAIEQLDVAGAEEHFRAGLRAARRGAGRHSSAAMLAGSILGELLYERGELDEAERLLDDGYALGSEGGVVDFKISRYVVGARLKAVRGDRDAVVSRLADGGRAAAVMDLERLAAVVENERVRLGLGPLPGVAPPPPVSYGTRPRPDHGTAAWTAQFEETTAIRLLLADPTPENTELACRWAGEWVQLLRGSRRERRLLRAERLEVACLAAAGRHEEAVTLLASVAARCERAGLHRFLPDGGPLVLDVARRLADELTAGRGRAGRPDVSPAFLHEAVDTGAVHLL</sequence>
<evidence type="ECO:0000256" key="2">
    <source>
        <dbReference type="ARBA" id="ARBA00022527"/>
    </source>
</evidence>
<dbReference type="Gene3D" id="1.25.40.10">
    <property type="entry name" value="Tetratricopeptide repeat domain"/>
    <property type="match status" value="1"/>
</dbReference>
<dbReference type="eggNOG" id="COG0515">
    <property type="taxonomic scope" value="Bacteria"/>
</dbReference>
<dbReference type="EMBL" id="CCSD01000043">
    <property type="protein sequence ID" value="CDZ87653.1"/>
    <property type="molecule type" value="Genomic_DNA"/>
</dbReference>
<dbReference type="GO" id="GO:0005524">
    <property type="term" value="F:ATP binding"/>
    <property type="evidence" value="ECO:0007669"/>
    <property type="project" value="UniProtKB-UniRule"/>
</dbReference>
<keyword evidence="6 7" id="KW-0067">ATP-binding</keyword>
<dbReference type="AlphaFoldDB" id="A0A098BFX5"/>
<evidence type="ECO:0000256" key="7">
    <source>
        <dbReference type="PROSITE-ProRule" id="PRU10141"/>
    </source>
</evidence>
<dbReference type="GO" id="GO:0004674">
    <property type="term" value="F:protein serine/threonine kinase activity"/>
    <property type="evidence" value="ECO:0007669"/>
    <property type="project" value="UniProtKB-KW"/>
</dbReference>
<dbReference type="Gene3D" id="1.10.510.10">
    <property type="entry name" value="Transferase(Phosphotransferase) domain 1"/>
    <property type="match status" value="1"/>
</dbReference>
<evidence type="ECO:0000256" key="6">
    <source>
        <dbReference type="ARBA" id="ARBA00022840"/>
    </source>
</evidence>
<dbReference type="EC" id="2.7.11.1" evidence="1"/>
<dbReference type="PROSITE" id="PS00107">
    <property type="entry name" value="PROTEIN_KINASE_ATP"/>
    <property type="match status" value="1"/>
</dbReference>
<dbReference type="InterPro" id="IPR016236">
    <property type="entry name" value="Ser/Thr_kinase_PknK_prd"/>
</dbReference>
<dbReference type="InterPro" id="IPR059106">
    <property type="entry name" value="WHD_MalT"/>
</dbReference>
<evidence type="ECO:0000313" key="10">
    <source>
        <dbReference type="EMBL" id="CDZ87653.1"/>
    </source>
</evidence>
<feature type="compositionally biased region" description="Low complexity" evidence="8">
    <location>
        <begin position="325"/>
        <end position="337"/>
    </location>
</feature>
<dbReference type="InterPro" id="IPR000719">
    <property type="entry name" value="Prot_kinase_dom"/>
</dbReference>
<dbReference type="CDD" id="cd14014">
    <property type="entry name" value="STKc_PknB_like"/>
    <property type="match status" value="1"/>
</dbReference>
<dbReference type="PROSITE" id="PS00108">
    <property type="entry name" value="PROTEIN_KINASE_ST"/>
    <property type="match status" value="1"/>
</dbReference>
<dbReference type="PANTHER" id="PTHR43289:SF6">
    <property type="entry name" value="SERINE_THREONINE-PROTEIN KINASE NEKL-3"/>
    <property type="match status" value="1"/>
</dbReference>
<dbReference type="PIRSF" id="PIRSF000574">
    <property type="entry name" value="Ser/Thr_PK_PknK_prd"/>
    <property type="match status" value="1"/>
</dbReference>
<proteinExistence type="predicted"/>
<keyword evidence="2" id="KW-0723">Serine/threonine-protein kinase</keyword>
<dbReference type="GO" id="GO:0016887">
    <property type="term" value="F:ATP hydrolysis activity"/>
    <property type="evidence" value="ECO:0007669"/>
    <property type="project" value="InterPro"/>
</dbReference>
<dbReference type="Proteomes" id="UP000042997">
    <property type="component" value="Unassembled WGS sequence"/>
</dbReference>
<dbReference type="PROSITE" id="PS50011">
    <property type="entry name" value="PROTEIN_KINASE_DOM"/>
    <property type="match status" value="1"/>
</dbReference>
<dbReference type="Pfam" id="PF13401">
    <property type="entry name" value="AAA_22"/>
    <property type="match status" value="1"/>
</dbReference>
<protein>
    <recommendedName>
        <fullName evidence="1">non-specific serine/threonine protein kinase</fullName>
        <ecNumber evidence="1">2.7.11.1</ecNumber>
    </recommendedName>
</protein>
<keyword evidence="4 7" id="KW-0547">Nucleotide-binding</keyword>
<feature type="compositionally biased region" description="Low complexity" evidence="8">
    <location>
        <begin position="350"/>
        <end position="368"/>
    </location>
</feature>
<dbReference type="Pfam" id="PF00069">
    <property type="entry name" value="Pkinase"/>
    <property type="match status" value="1"/>
</dbReference>
<dbReference type="Gene3D" id="3.30.200.20">
    <property type="entry name" value="Phosphorylase Kinase, domain 1"/>
    <property type="match status" value="1"/>
</dbReference>
<dbReference type="InterPro" id="IPR017441">
    <property type="entry name" value="Protein_kinase_ATP_BS"/>
</dbReference>
<dbReference type="InterPro" id="IPR049945">
    <property type="entry name" value="AAA_22"/>
</dbReference>
<evidence type="ECO:0000256" key="3">
    <source>
        <dbReference type="ARBA" id="ARBA00022679"/>
    </source>
</evidence>